<organism evidence="6">
    <name type="scientific">Cladocopium goreaui</name>
    <dbReference type="NCBI Taxonomy" id="2562237"/>
    <lineage>
        <taxon>Eukaryota</taxon>
        <taxon>Sar</taxon>
        <taxon>Alveolata</taxon>
        <taxon>Dinophyceae</taxon>
        <taxon>Suessiales</taxon>
        <taxon>Symbiodiniaceae</taxon>
        <taxon>Cladocopium</taxon>
    </lineage>
</organism>
<feature type="region of interest" description="Disordered" evidence="2">
    <location>
        <begin position="2289"/>
        <end position="2314"/>
    </location>
</feature>
<dbReference type="Proteomes" id="UP001152797">
    <property type="component" value="Unassembled WGS sequence"/>
</dbReference>
<dbReference type="EC" id="5.6.2.3" evidence="1"/>
<feature type="non-terminal residue" evidence="6">
    <location>
        <position position="2739"/>
    </location>
</feature>
<dbReference type="SUPFAM" id="SSF52540">
    <property type="entry name" value="P-loop containing nucleoside triphosphate hydrolases"/>
    <property type="match status" value="1"/>
</dbReference>
<feature type="region of interest" description="Disordered" evidence="2">
    <location>
        <begin position="393"/>
        <end position="413"/>
    </location>
</feature>
<dbReference type="GO" id="GO:0006281">
    <property type="term" value="P:DNA repair"/>
    <property type="evidence" value="ECO:0007669"/>
    <property type="project" value="UniProtKB-KW"/>
</dbReference>
<dbReference type="GO" id="GO:0000723">
    <property type="term" value="P:telomere maintenance"/>
    <property type="evidence" value="ECO:0007669"/>
    <property type="project" value="InterPro"/>
</dbReference>
<dbReference type="EMBL" id="CAMXCT030001180">
    <property type="protein sequence ID" value="CAL4774879.1"/>
    <property type="molecule type" value="Genomic_DNA"/>
</dbReference>
<feature type="domain" description="DNA helicase Pif1-like DEAD-box helicase" evidence="3">
    <location>
        <begin position="2347"/>
        <end position="2475"/>
    </location>
</feature>
<comment type="catalytic activity">
    <reaction evidence="1">
        <text>ATP + H2O = ADP + phosphate + H(+)</text>
        <dbReference type="Rhea" id="RHEA:13065"/>
        <dbReference type="ChEBI" id="CHEBI:15377"/>
        <dbReference type="ChEBI" id="CHEBI:15378"/>
        <dbReference type="ChEBI" id="CHEBI:30616"/>
        <dbReference type="ChEBI" id="CHEBI:43474"/>
        <dbReference type="ChEBI" id="CHEBI:456216"/>
        <dbReference type="EC" id="5.6.2.3"/>
    </reaction>
</comment>
<dbReference type="InterPro" id="IPR051055">
    <property type="entry name" value="PIF1_helicase"/>
</dbReference>
<evidence type="ECO:0000313" key="7">
    <source>
        <dbReference type="EMBL" id="CAL1140942.1"/>
    </source>
</evidence>
<dbReference type="InterPro" id="IPR046700">
    <property type="entry name" value="DUF6570"/>
</dbReference>
<keyword evidence="1" id="KW-0378">Hydrolase</keyword>
<name>A0A9P1CAD1_9DINO</name>
<dbReference type="GO" id="GO:0006310">
    <property type="term" value="P:DNA recombination"/>
    <property type="evidence" value="ECO:0007669"/>
    <property type="project" value="UniProtKB-KW"/>
</dbReference>
<dbReference type="EMBL" id="CAMXCT020001180">
    <property type="protein sequence ID" value="CAL1140942.1"/>
    <property type="molecule type" value="Genomic_DNA"/>
</dbReference>
<dbReference type="Pfam" id="PF20209">
    <property type="entry name" value="DUF6570"/>
    <property type="match status" value="1"/>
</dbReference>
<keyword evidence="1" id="KW-0227">DNA damage</keyword>
<feature type="domain" description="Helitron helicase-like" evidence="4">
    <location>
        <begin position="1565"/>
        <end position="1691"/>
    </location>
</feature>
<comment type="caution">
    <text evidence="6">The sequence shown here is derived from an EMBL/GenBank/DDBJ whole genome shotgun (WGS) entry which is preliminary data.</text>
</comment>
<dbReference type="OrthoDB" id="10007484at2759"/>
<keyword evidence="8" id="KW-1185">Reference proteome</keyword>
<evidence type="ECO:0000259" key="4">
    <source>
        <dbReference type="Pfam" id="PF14214"/>
    </source>
</evidence>
<feature type="domain" description="DUF6570" evidence="5">
    <location>
        <begin position="1187"/>
        <end position="1322"/>
    </location>
</feature>
<dbReference type="InterPro" id="IPR027417">
    <property type="entry name" value="P-loop_NTPase"/>
</dbReference>
<dbReference type="Pfam" id="PF05970">
    <property type="entry name" value="PIF1"/>
    <property type="match status" value="1"/>
</dbReference>
<dbReference type="GO" id="GO:0005524">
    <property type="term" value="F:ATP binding"/>
    <property type="evidence" value="ECO:0007669"/>
    <property type="project" value="UniProtKB-KW"/>
</dbReference>
<feature type="non-terminal residue" evidence="6">
    <location>
        <position position="1"/>
    </location>
</feature>
<keyword evidence="1" id="KW-0347">Helicase</keyword>
<dbReference type="Pfam" id="PF14214">
    <property type="entry name" value="Helitron_like_N"/>
    <property type="match status" value="1"/>
</dbReference>
<evidence type="ECO:0000313" key="6">
    <source>
        <dbReference type="EMBL" id="CAI3987567.1"/>
    </source>
</evidence>
<keyword evidence="1" id="KW-0234">DNA repair</keyword>
<reference evidence="6" key="1">
    <citation type="submission" date="2022-10" db="EMBL/GenBank/DDBJ databases">
        <authorList>
            <person name="Chen Y."/>
            <person name="Dougan E. K."/>
            <person name="Chan C."/>
            <person name="Rhodes N."/>
            <person name="Thang M."/>
        </authorList>
    </citation>
    <scope>NUCLEOTIDE SEQUENCE</scope>
</reference>
<dbReference type="InterPro" id="IPR010285">
    <property type="entry name" value="DNA_helicase_pif1-like_DEAD"/>
</dbReference>
<accession>A0A9P1CAD1</accession>
<evidence type="ECO:0000256" key="1">
    <source>
        <dbReference type="RuleBase" id="RU363044"/>
    </source>
</evidence>
<evidence type="ECO:0000259" key="3">
    <source>
        <dbReference type="Pfam" id="PF05970"/>
    </source>
</evidence>
<feature type="compositionally biased region" description="Polar residues" evidence="2">
    <location>
        <begin position="396"/>
        <end position="410"/>
    </location>
</feature>
<dbReference type="PANTHER" id="PTHR47642">
    <property type="entry name" value="ATP-DEPENDENT DNA HELICASE"/>
    <property type="match status" value="1"/>
</dbReference>
<keyword evidence="1" id="KW-0233">DNA recombination</keyword>
<keyword evidence="1" id="KW-0067">ATP-binding</keyword>
<gene>
    <name evidence="6" type="ORF">C1SCF055_LOCUS14826</name>
</gene>
<evidence type="ECO:0000259" key="5">
    <source>
        <dbReference type="Pfam" id="PF20209"/>
    </source>
</evidence>
<evidence type="ECO:0000256" key="2">
    <source>
        <dbReference type="SAM" id="MobiDB-lite"/>
    </source>
</evidence>
<dbReference type="GO" id="GO:0016787">
    <property type="term" value="F:hydrolase activity"/>
    <property type="evidence" value="ECO:0007669"/>
    <property type="project" value="UniProtKB-KW"/>
</dbReference>
<proteinExistence type="inferred from homology"/>
<evidence type="ECO:0000313" key="8">
    <source>
        <dbReference type="Proteomes" id="UP001152797"/>
    </source>
</evidence>
<dbReference type="InterPro" id="IPR025476">
    <property type="entry name" value="Helitron_helicase-like"/>
</dbReference>
<dbReference type="GO" id="GO:0043139">
    <property type="term" value="F:5'-3' DNA helicase activity"/>
    <property type="evidence" value="ECO:0007669"/>
    <property type="project" value="UniProtKB-EC"/>
</dbReference>
<dbReference type="Gene3D" id="3.40.50.300">
    <property type="entry name" value="P-loop containing nucleotide triphosphate hydrolases"/>
    <property type="match status" value="1"/>
</dbReference>
<comment type="cofactor">
    <cofactor evidence="1">
        <name>Mg(2+)</name>
        <dbReference type="ChEBI" id="CHEBI:18420"/>
    </cofactor>
</comment>
<dbReference type="EMBL" id="CAMXCT010001180">
    <property type="protein sequence ID" value="CAI3987567.1"/>
    <property type="molecule type" value="Genomic_DNA"/>
</dbReference>
<sequence length="2739" mass="304134">VERSIWYRFGADLVMLGSRFWVCADVKFGPLLTYFFLSWGISRYILSERESDQSQRLEAFRCGPQMVVVNSVKQRKGNFGWQPAVWKQPGGGTKESLPLSQTAGCARGPSVFFGRDARRGGGTKESLPLSQTAGKQYLNRPYALWNVAPLVKAAPGVPASSLVVMPEEDAEPLEKGKRKRAKKAAARLKAGRRSALHGGDFVSRPTDNILLSSVGSWRFDPGAVKKLMQMKKKAAKKAESGDSSIQARQRNRMLRVSQESLQRIWSDYSSIFIRPLVFYQKVIMSCCYDDRLGGSWALDTETNHMHCGAVSPHIEASPGVPESSVVPTAEEVSVGVAYSTCVRCDTDSGRGIAYGTCVLCGRRGLVPGAPSVPEALSTGSGSSVAPSVEEALPTVPASSVAPTAEEVTTSPRKRALRPQRVQAPMAGLLGHGVSARQGLHVHVALFHLGSAELLAESFPVELLGTGLMWCCEDTQSPLLRGHKLRWERYLAEENLTESQLRDDFFVICKTGGPPEYQKCLTVAGDVYQALTLLENFFAFAFRLPEFMGVPNSLTYHNSSSIDIAPWLSESDLPNSSIGEKTYPLLQLKNFVPPDYRRPTLEIHREHGNLVQLILGGNLWRCRPLLGSFQCGYRHRVTKQECEKGPDAEFVRYSEAFPPKDLQMWLGKLPDTLFWVEGADSEIMQTLQAFPLLVTASSKSEAVKVEVKPKVGLPNASLGSVDAISLALEKSQYAEQRCHYDVASKSGEFLRKFLTVFLVAMSGGNKARDARRAKARAVRKRGQEKAIQSLIRGGLSIRSFKEKKISWRVREAHAEQLRVAKASLPAAQREARTVGQQYLARFYSSIVSRLTLLRNLMATRQQDSQQYTLRRAAGLNIPDALAVLVVVRFVCVTKANFQFLEKRMGEAITAKAIERVIWMLPILVAEKGPYGRGIGHDVFIARATTTLRSFALALQTGTVALFLAITGCKFSAYQVELDSHFLWDSNVRGHVGTGATVGKRKGTFQRRLQRPFAYQALGTAEVLRDDRFSFPRIFWAPELFAKNYGLKPQNYDIDIAKFGIGEEYHEQFHQCLQPPRLCGICACPIWDMTCELLDFRAPPCDLAQLHPLLSGTLFLKEFANYATLDVPPAFRGLTLQRLQEFFVPDVWLLHLAPDAQETWKIATFDPTASLQCLACVPCARSFRKASPTLPPSALANNNLCLPAPEELQSLSFGEQLFIARGFAVRRLRTLTPSGDPEARQQGMLGTTSAIAFPQNAATIFSQLPVSAAQVSDYLSVFFTDALQSNLHFSKEFVVRRSAVHRALLWLTQHNPYYADITIDMSSLQDLPANGVPPAWAALAQVSQESLTREFGPVDASTAGGTDSAIHAAVLDPGVDHTDPLQLWNTALLACERYERHATSNAVSATADVHVVQYALRSLASSSNHRIFEQDLIHQTRPAQSKEKLYVVVPHADEPLNSYDPFFWTACFPLQFPYGDGIDGQPRRTYLSDHDWGKLLLLRRDRPVQLHPRKDLDFISVLFSVLHRRRLLRAVRIRVQAPHFREQLPSFVNLQATDWTQVASTVGEHGSIPDALRSHDIPNAMKAILRCLQAVQGQIPCTDAARRMMRGELTSLITYFGCPSLFVTFNPADVLHPFTWRRGLTTPTTPLPQVQLDQHLLCALRDANLWRMVALDPTAAVEAFHLHVNTFLSTLLKVVPSAQQLPTDGIASIDGQGIFGPLSDPHVLVQNFAAQLPLLEERLWAWINSIVVTSFEAIPPMFDLPRSTLENLRPLPYSDAQMKLMHPHYRPHLVAASDHWFAADPINFLYAHDFIDCPFALDMPVQKPFVPWCLDYLATTIAPLHTDTASMLLYDLRASVLYSGLLHCCQPKTCYKGKIGKRGYCRLSFWHWLPLGFHVWERCHGIELCPKPLLGTKPPHIDAFQTERHHQFFGRMNPIILATCKCNHDISTLLRFPADYLQSPNPAALIRRRMAQNMSTLVFYVSCYTTKTQPHLASLWTLLHTATHKLQQDLGAAHAGMDHKARARSTLSKLLMSCQRRIHKSVQEMISYLLGYPEAYSTHSFHKLYFYHLAARLESSEPFDGSHLASVEAATPSSVLIFPEESIQACSDTNNHFRQPQFYTPSSDDYPFRGDDLQGWPLYFYAAGVTRIPTSKTTFKTPGNIPFLPQHPRATSLRQQVLTATAWKIPHLMGPRIPPVTEDANKRGLLLLLLFKPWVDLHQLLPSSVGCASWSEAFDTWFAGLLASLPSPSTRASPLSAEYWAQRTLHIINHIDNMGLSDPTTADRELRCNPDELHGVPDTTTVEHGPPPGQLDSDSDVSCDQTYDIDYDGRCSNSVGAINLKQAAYLLLVGTGKTFITNCAADLLHFFLPSSTLQAAFTHRAARLVAGQTLHAALALPFDFSTASASAISSLGSQKDALISLWHKVTTFFIDEVSMISNEILAFIDLRCRQIFNLHTTPWGGLALRLDGDFHQLPPIGASCLINPPRATQPDASTPTSASSPSLMHAAAGAALWRSISAVLILEESHRCRGPLQQLLQDLLSDQGIPHESCQHLHHRLLQTADARMFQPKFHPSTCTVGVMRHTIRVCKTMQRAQQAAQSAGHRLVLAVAADRSSFGNRNVTLDPTLAQEAAAVHTLSATANLPGFLALYPGVQLCLETKLCPELGVVRGCTVIVDDIVLADTEPSFPRDPTLPPHPLLYLPQALLLRDDYWIACFVLLSRVQNIDDVLLLRLPDFTALNKP</sequence>
<keyword evidence="1" id="KW-0547">Nucleotide-binding</keyword>
<comment type="similarity">
    <text evidence="1">Belongs to the helicase family.</text>
</comment>
<reference evidence="7" key="2">
    <citation type="submission" date="2024-04" db="EMBL/GenBank/DDBJ databases">
        <authorList>
            <person name="Chen Y."/>
            <person name="Shah S."/>
            <person name="Dougan E. K."/>
            <person name="Thang M."/>
            <person name="Chan C."/>
        </authorList>
    </citation>
    <scope>NUCLEOTIDE SEQUENCE [LARGE SCALE GENOMIC DNA]</scope>
</reference>
<protein>
    <recommendedName>
        <fullName evidence="1">ATP-dependent DNA helicase</fullName>
        <ecNumber evidence="1">5.6.2.3</ecNumber>
    </recommendedName>
</protein>